<gene>
    <name evidence="2" type="ORF">Adt_13100</name>
</gene>
<dbReference type="Proteomes" id="UP001604336">
    <property type="component" value="Unassembled WGS sequence"/>
</dbReference>
<dbReference type="InterPro" id="IPR039319">
    <property type="entry name" value="ELF3-like"/>
</dbReference>
<evidence type="ECO:0000313" key="2">
    <source>
        <dbReference type="EMBL" id="KAL2516853.1"/>
    </source>
</evidence>
<feature type="region of interest" description="Disordered" evidence="1">
    <location>
        <begin position="47"/>
        <end position="109"/>
    </location>
</feature>
<organism evidence="2 3">
    <name type="scientific">Abeliophyllum distichum</name>
    <dbReference type="NCBI Taxonomy" id="126358"/>
    <lineage>
        <taxon>Eukaryota</taxon>
        <taxon>Viridiplantae</taxon>
        <taxon>Streptophyta</taxon>
        <taxon>Embryophyta</taxon>
        <taxon>Tracheophyta</taxon>
        <taxon>Spermatophyta</taxon>
        <taxon>Magnoliopsida</taxon>
        <taxon>eudicotyledons</taxon>
        <taxon>Gunneridae</taxon>
        <taxon>Pentapetalae</taxon>
        <taxon>asterids</taxon>
        <taxon>lamiids</taxon>
        <taxon>Lamiales</taxon>
        <taxon>Oleaceae</taxon>
        <taxon>Forsythieae</taxon>
        <taxon>Abeliophyllum</taxon>
    </lineage>
</organism>
<reference evidence="3" key="1">
    <citation type="submission" date="2024-07" db="EMBL/GenBank/DDBJ databases">
        <title>Two chromosome-level genome assemblies of Korean endemic species Abeliophyllum distichum and Forsythia ovata (Oleaceae).</title>
        <authorList>
            <person name="Jang H."/>
        </authorList>
    </citation>
    <scope>NUCLEOTIDE SEQUENCE [LARGE SCALE GENOMIC DNA]</scope>
</reference>
<proteinExistence type="predicted"/>
<feature type="compositionally biased region" description="Basic and acidic residues" evidence="1">
    <location>
        <begin position="131"/>
        <end position="147"/>
    </location>
</feature>
<evidence type="ECO:0000313" key="3">
    <source>
        <dbReference type="Proteomes" id="UP001604336"/>
    </source>
</evidence>
<feature type="compositionally biased region" description="Polar residues" evidence="1">
    <location>
        <begin position="98"/>
        <end position="108"/>
    </location>
</feature>
<keyword evidence="3" id="KW-1185">Reference proteome</keyword>
<feature type="region of interest" description="Disordered" evidence="1">
    <location>
        <begin position="1"/>
        <end position="35"/>
    </location>
</feature>
<feature type="compositionally biased region" description="Basic and acidic residues" evidence="1">
    <location>
        <begin position="178"/>
        <end position="200"/>
    </location>
</feature>
<comment type="caution">
    <text evidence="2">The sequence shown here is derived from an EMBL/GenBank/DDBJ whole genome shotgun (WGS) entry which is preliminary data.</text>
</comment>
<feature type="compositionally biased region" description="Polar residues" evidence="1">
    <location>
        <begin position="59"/>
        <end position="74"/>
    </location>
</feature>
<sequence>MKRGKYEEKIMGPMFPRLHVNDAEKGGPRAPPRNKMALYEQLSIPSQRFSQGVLPPNPTNTTPHSVPSASSSQLAGKERGMFFSQQLPPGHLAEEPHSQQSDLGTPTVQVERKKKLDEDDFRVPIFSHTRTSQDHGKYANDMDREKPSPPYPANSNHSTTFRKTKQTSMVGHSMGQEGESRKEANKKEFVAGQDQLDKATSRSSSIDKMVGSRKQTDASLCFEPRDDPANVIDQSKAGHIVRPLLCAEPQSPTDVHSIGALREHSIAMDKENSSTSKRDFPSEHNTVHDVRKYIGSREDRSCWSLQKGNMDRVDSVYKTSMVESLSEQDVSPDDVIGVIGQKHFWKARRAIVNQQRTFAVQVFELHRLIKVQRLIAGLPHLSVEDTSYLSKPVKASPAKKLPFDYIVKALPGVPKKKGDFEKPDHTVECSTENIVGKASLSSMKNGVPPSNGRPFSENPLAPSMRSNPNVRQWCFNPPHGQQWSPEGLVYKPYNRPEFVGPVYGPPGSTPVMGNFSTPAYGVPAPHHQYQLPSFPPAGPHSYFPPFGMPMLNPAFSGSSMEQMNPLATPGKLLAGEANFSAEHQNLFNIPCQKSEARLDVRRLCACKNGELQGNTASSPALYISICNGVSSTVERQDARPLFSASYANDVPDSGPQPPEHEHPARAIKVVPHNARSATESAARIFRIIQEERKMQDSV</sequence>
<accession>A0ABD1TVU8</accession>
<feature type="region of interest" description="Disordered" evidence="1">
    <location>
        <begin position="129"/>
        <end position="222"/>
    </location>
</feature>
<dbReference type="PANTHER" id="PTHR34281">
    <property type="entry name" value="PROTEIN EARLY FLOWERING 3"/>
    <property type="match status" value="1"/>
</dbReference>
<protein>
    <submittedName>
        <fullName evidence="2">Protein EARLY FLOWERING 3</fullName>
    </submittedName>
</protein>
<dbReference type="AlphaFoldDB" id="A0ABD1TVU8"/>
<feature type="compositionally biased region" description="Basic and acidic residues" evidence="1">
    <location>
        <begin position="1"/>
        <end position="10"/>
    </location>
</feature>
<dbReference type="PANTHER" id="PTHR34281:SF2">
    <property type="entry name" value="PROTEIN EARLY FLOWERING 3"/>
    <property type="match status" value="1"/>
</dbReference>
<dbReference type="EMBL" id="JBFOLK010000004">
    <property type="protein sequence ID" value="KAL2516853.1"/>
    <property type="molecule type" value="Genomic_DNA"/>
</dbReference>
<name>A0ABD1TVU8_9LAMI</name>
<evidence type="ECO:0000256" key="1">
    <source>
        <dbReference type="SAM" id="MobiDB-lite"/>
    </source>
</evidence>